<organism evidence="3 4">
    <name type="scientific">Flagellimonas zhangzhouensis</name>
    <dbReference type="NCBI Taxonomy" id="1073328"/>
    <lineage>
        <taxon>Bacteria</taxon>
        <taxon>Pseudomonadati</taxon>
        <taxon>Bacteroidota</taxon>
        <taxon>Flavobacteriia</taxon>
        <taxon>Flavobacteriales</taxon>
        <taxon>Flavobacteriaceae</taxon>
        <taxon>Flagellimonas</taxon>
    </lineage>
</organism>
<dbReference type="Pfam" id="PF00582">
    <property type="entry name" value="Usp"/>
    <property type="match status" value="1"/>
</dbReference>
<dbReference type="PANTHER" id="PTHR46268:SF6">
    <property type="entry name" value="UNIVERSAL STRESS PROTEIN UP12"/>
    <property type="match status" value="1"/>
</dbReference>
<proteinExistence type="inferred from homology"/>
<evidence type="ECO:0000313" key="4">
    <source>
        <dbReference type="Proteomes" id="UP000199592"/>
    </source>
</evidence>
<dbReference type="AlphaFoldDB" id="A0A1H2YAI4"/>
<reference evidence="4" key="1">
    <citation type="submission" date="2016-10" db="EMBL/GenBank/DDBJ databases">
        <authorList>
            <person name="Varghese N."/>
            <person name="Submissions S."/>
        </authorList>
    </citation>
    <scope>NUCLEOTIDE SEQUENCE [LARGE SCALE GENOMIC DNA]</scope>
    <source>
        <strain evidence="4">DSM 25030</strain>
    </source>
</reference>
<dbReference type="STRING" id="1073328.SAMN05216294_3046"/>
<dbReference type="InterPro" id="IPR006015">
    <property type="entry name" value="Universal_stress_UspA"/>
</dbReference>
<keyword evidence="4" id="KW-1185">Reference proteome</keyword>
<evidence type="ECO:0000256" key="1">
    <source>
        <dbReference type="ARBA" id="ARBA00008791"/>
    </source>
</evidence>
<dbReference type="Proteomes" id="UP000199592">
    <property type="component" value="Unassembled WGS sequence"/>
</dbReference>
<dbReference type="CDD" id="cd00293">
    <property type="entry name" value="USP-like"/>
    <property type="match status" value="2"/>
</dbReference>
<sequence>MLRVILPTDFSVNAYNAITYAVKLLEHSTAVFYIMHAYTPPIYRMDYTFGSPGQFGLPDDQRYQVEEELENTRKRIESEFPNAKHNFVTHAAFNALGDEIESMSIKENIDFVVMGTQGATGAKEILFGSNTVRTIDKLNVPVLAIPSGYRYTTPHNMLFPTDFEVDYNKSEIDFLLNLSKLWHSKLHILHVAHPDGLTAVQSDNKTVLEGKLLERNTAFYNLPDQEIIDAINNFQKENPMEMLVMVKNKHSFIEKLFTEPVIKHIGFHSEIPFLVLPYNQ</sequence>
<dbReference type="InterPro" id="IPR006016">
    <property type="entry name" value="UspA"/>
</dbReference>
<feature type="domain" description="UspA" evidence="2">
    <location>
        <begin position="3"/>
        <end position="146"/>
    </location>
</feature>
<dbReference type="EMBL" id="FNMY01000005">
    <property type="protein sequence ID" value="SDX01684.1"/>
    <property type="molecule type" value="Genomic_DNA"/>
</dbReference>
<dbReference type="OrthoDB" id="9788959at2"/>
<dbReference type="PANTHER" id="PTHR46268">
    <property type="entry name" value="STRESS RESPONSE PROTEIN NHAX"/>
    <property type="match status" value="1"/>
</dbReference>
<dbReference type="Gene3D" id="3.40.50.12370">
    <property type="match status" value="1"/>
</dbReference>
<comment type="similarity">
    <text evidence="1">Belongs to the universal stress protein A family.</text>
</comment>
<name>A0A1H2YAI4_9FLAO</name>
<evidence type="ECO:0000313" key="3">
    <source>
        <dbReference type="EMBL" id="SDX01684.1"/>
    </source>
</evidence>
<dbReference type="PRINTS" id="PR01438">
    <property type="entry name" value="UNVRSLSTRESS"/>
</dbReference>
<protein>
    <submittedName>
        <fullName evidence="3">Nucleotide-binding universal stress protein, UspA family</fullName>
    </submittedName>
</protein>
<dbReference type="SUPFAM" id="SSF52402">
    <property type="entry name" value="Adenine nucleotide alpha hydrolases-like"/>
    <property type="match status" value="2"/>
</dbReference>
<accession>A0A1H2YAI4</accession>
<dbReference type="RefSeq" id="WP_090298509.1">
    <property type="nucleotide sequence ID" value="NZ_FNKI01000004.1"/>
</dbReference>
<evidence type="ECO:0000259" key="2">
    <source>
        <dbReference type="Pfam" id="PF00582"/>
    </source>
</evidence>
<gene>
    <name evidence="3" type="ORF">SAMN04487892_2975</name>
</gene>